<dbReference type="RefSeq" id="WP_348757639.1">
    <property type="nucleotide sequence ID" value="NZ_OZ026884.1"/>
</dbReference>
<keyword evidence="4" id="KW-1185">Reference proteome</keyword>
<dbReference type="Pfam" id="PF09836">
    <property type="entry name" value="DUF2063"/>
    <property type="match status" value="1"/>
</dbReference>
<protein>
    <recommendedName>
        <fullName evidence="5">DUF2063 domain-containing protein</fullName>
    </recommendedName>
</protein>
<proteinExistence type="predicted"/>
<evidence type="ECO:0000259" key="1">
    <source>
        <dbReference type="Pfam" id="PF09836"/>
    </source>
</evidence>
<sequence length="253" mass="28469">MPERGGDFQQVQGAFAAYLRDPRHNPLPPGVPPRRMALYRELFLNNIESFLASGFPVLKSILAGECWQELVEDFFARHRSRTPLFVAIAEEFLAYLRDERGHVPTDPPFLEELAHYEWVELALAVAEGEPPPCDPAFARDPLPCTVRLSELAWPLAYRFPVHRLGPDHQPVAAPEQPTFLVVYRDRDDEVRFLEVNGASYRLLALLEQEGPLPARVCLQRIAEELCHPEPSVVLAYGAELLRDLAERGVVGGG</sequence>
<dbReference type="InterPro" id="IPR018640">
    <property type="entry name" value="DUF2063"/>
</dbReference>
<accession>A0ABM9NKE5</accession>
<feature type="domain" description="NGO1945-like C-terminal" evidence="2">
    <location>
        <begin position="149"/>
        <end position="245"/>
    </location>
</feature>
<feature type="domain" description="Putative DNA-binding" evidence="1">
    <location>
        <begin position="10"/>
        <end position="96"/>
    </location>
</feature>
<evidence type="ECO:0000313" key="4">
    <source>
        <dbReference type="Proteomes" id="UP001497493"/>
    </source>
</evidence>
<dbReference type="Pfam" id="PF22106">
    <property type="entry name" value="NGO1945_C"/>
    <property type="match status" value="1"/>
</dbReference>
<dbReference type="Gene3D" id="3.90.930.50">
    <property type="match status" value="1"/>
</dbReference>
<reference evidence="3 4" key="1">
    <citation type="submission" date="2024-04" db="EMBL/GenBank/DDBJ databases">
        <authorList>
            <person name="Cremers G."/>
        </authorList>
    </citation>
    <scope>NUCLEOTIDE SEQUENCE [LARGE SCALE GENOMIC DNA]</scope>
    <source>
        <strain evidence="3">MeCH1-AG</strain>
    </source>
</reference>
<dbReference type="Proteomes" id="UP001497493">
    <property type="component" value="Chromosome"/>
</dbReference>
<dbReference type="EMBL" id="OZ026884">
    <property type="protein sequence ID" value="CAL1241108.1"/>
    <property type="molecule type" value="Genomic_DNA"/>
</dbReference>
<evidence type="ECO:0000259" key="2">
    <source>
        <dbReference type="Pfam" id="PF22106"/>
    </source>
</evidence>
<name>A0ABM9NKE5_9GAMM</name>
<evidence type="ECO:0008006" key="5">
    <source>
        <dbReference type="Google" id="ProtNLM"/>
    </source>
</evidence>
<dbReference type="InterPro" id="IPR054098">
    <property type="entry name" value="NGO1945-like_C"/>
</dbReference>
<dbReference type="InterPro" id="IPR044922">
    <property type="entry name" value="DUF2063_N_sf"/>
</dbReference>
<gene>
    <name evidence="3" type="ORF">MECH1_V1_2332</name>
</gene>
<evidence type="ECO:0000313" key="3">
    <source>
        <dbReference type="EMBL" id="CAL1241108.1"/>
    </source>
</evidence>
<organism evidence="3 4">
    <name type="scientific">Candidatus Methylocalor cossyra</name>
    <dbReference type="NCBI Taxonomy" id="3108543"/>
    <lineage>
        <taxon>Bacteria</taxon>
        <taxon>Pseudomonadati</taxon>
        <taxon>Pseudomonadota</taxon>
        <taxon>Gammaproteobacteria</taxon>
        <taxon>Methylococcales</taxon>
        <taxon>Methylococcaceae</taxon>
        <taxon>Candidatus Methylocalor</taxon>
    </lineage>
</organism>
<dbReference type="Gene3D" id="1.10.150.690">
    <property type="entry name" value="DUF2063"/>
    <property type="match status" value="1"/>
</dbReference>